<evidence type="ECO:0000259" key="7">
    <source>
        <dbReference type="PROSITE" id="PS51294"/>
    </source>
</evidence>
<dbReference type="OrthoDB" id="2143914at2759"/>
<dbReference type="InterPro" id="IPR050560">
    <property type="entry name" value="MYB_TF"/>
</dbReference>
<dbReference type="PANTHER" id="PTHR45614">
    <property type="entry name" value="MYB PROTEIN-RELATED"/>
    <property type="match status" value="1"/>
</dbReference>
<evidence type="ECO:0000313" key="9">
    <source>
        <dbReference type="Proteomes" id="UP000235786"/>
    </source>
</evidence>
<feature type="region of interest" description="Disordered" evidence="5">
    <location>
        <begin position="111"/>
        <end position="222"/>
    </location>
</feature>
<evidence type="ECO:0000256" key="4">
    <source>
        <dbReference type="ARBA" id="ARBA00023242"/>
    </source>
</evidence>
<feature type="non-terminal residue" evidence="8">
    <location>
        <position position="1"/>
    </location>
</feature>
<feature type="non-terminal residue" evidence="8">
    <location>
        <position position="222"/>
    </location>
</feature>
<keyword evidence="9" id="KW-1185">Reference proteome</keyword>
<dbReference type="GO" id="GO:1901002">
    <property type="term" value="P:positive regulation of response to salt stress"/>
    <property type="evidence" value="ECO:0007669"/>
    <property type="project" value="UniProtKB-ARBA"/>
</dbReference>
<dbReference type="STRING" id="1149755.A0A2J6R695"/>
<dbReference type="GO" id="GO:0000278">
    <property type="term" value="P:mitotic cell cycle"/>
    <property type="evidence" value="ECO:0007669"/>
    <property type="project" value="TreeGrafter"/>
</dbReference>
<dbReference type="GO" id="GO:1902584">
    <property type="term" value="P:positive regulation of response to water deprivation"/>
    <property type="evidence" value="ECO:0007669"/>
    <property type="project" value="UniProtKB-ARBA"/>
</dbReference>
<proteinExistence type="predicted"/>
<dbReference type="GO" id="GO:0000978">
    <property type="term" value="F:RNA polymerase II cis-regulatory region sequence-specific DNA binding"/>
    <property type="evidence" value="ECO:0007669"/>
    <property type="project" value="TreeGrafter"/>
</dbReference>
<sequence>ASHRRGPWSQAEDAYLCQLVHTQGALNWVRIAQLIGSRSPKQCRERYHQNLKPSLNHEPISPEEGLQIERMVGEMGKRWAEIARRLHGRSDNAVKNWWNGSMNRRRRLVLRRRPSSQHTGGFDERAQPLSFARPLGRPLDLTPAGFPCRHGPDGPLPSPAVSEGSRAESVDGAPSLVSDNGSAFSVSPRLASSPGIELPPLNPFCRDNRRPSLPTLSFRPNT</sequence>
<keyword evidence="2" id="KW-0677">Repeat</keyword>
<keyword evidence="4" id="KW-0539">Nucleus</keyword>
<dbReference type="GO" id="GO:1902806">
    <property type="term" value="P:regulation of cell cycle G1/S phase transition"/>
    <property type="evidence" value="ECO:0007669"/>
    <property type="project" value="UniProtKB-ARBA"/>
</dbReference>
<dbReference type="FunFam" id="1.10.10.60:FF:000355">
    <property type="entry name" value="Transcription factor MYB124"/>
    <property type="match status" value="1"/>
</dbReference>
<evidence type="ECO:0000259" key="6">
    <source>
        <dbReference type="PROSITE" id="PS50090"/>
    </source>
</evidence>
<dbReference type="Proteomes" id="UP000235786">
    <property type="component" value="Unassembled WGS sequence"/>
</dbReference>
<evidence type="ECO:0000256" key="1">
    <source>
        <dbReference type="ARBA" id="ARBA00004123"/>
    </source>
</evidence>
<evidence type="ECO:0000256" key="5">
    <source>
        <dbReference type="SAM" id="MobiDB-lite"/>
    </source>
</evidence>
<dbReference type="GO" id="GO:2000037">
    <property type="term" value="P:regulation of stomatal complex patterning"/>
    <property type="evidence" value="ECO:0007669"/>
    <property type="project" value="UniProtKB-ARBA"/>
</dbReference>
<feature type="domain" description="Myb-like" evidence="6">
    <location>
        <begin position="52"/>
        <end position="102"/>
    </location>
</feature>
<dbReference type="PROSITE" id="PS51294">
    <property type="entry name" value="HTH_MYB"/>
    <property type="match status" value="2"/>
</dbReference>
<dbReference type="PROSITE" id="PS50090">
    <property type="entry name" value="MYB_LIKE"/>
    <property type="match status" value="2"/>
</dbReference>
<dbReference type="GO" id="GO:0000981">
    <property type="term" value="F:DNA-binding transcription factor activity, RNA polymerase II-specific"/>
    <property type="evidence" value="ECO:0007669"/>
    <property type="project" value="TreeGrafter"/>
</dbReference>
<dbReference type="InterPro" id="IPR017930">
    <property type="entry name" value="Myb_dom"/>
</dbReference>
<feature type="domain" description="HTH myb-type" evidence="7">
    <location>
        <begin position="56"/>
        <end position="106"/>
    </location>
</feature>
<dbReference type="Gene3D" id="1.10.10.60">
    <property type="entry name" value="Homeodomain-like"/>
    <property type="match status" value="2"/>
</dbReference>
<comment type="subcellular location">
    <subcellularLocation>
        <location evidence="1">Nucleus</location>
    </subcellularLocation>
</comment>
<dbReference type="GO" id="GO:0050891">
    <property type="term" value="P:multicellular organismal-level water homeostasis"/>
    <property type="evidence" value="ECO:0007669"/>
    <property type="project" value="UniProtKB-ARBA"/>
</dbReference>
<reference evidence="8 9" key="1">
    <citation type="submission" date="2016-04" db="EMBL/GenBank/DDBJ databases">
        <title>A degradative enzymes factory behind the ericoid mycorrhizal symbiosis.</title>
        <authorList>
            <consortium name="DOE Joint Genome Institute"/>
            <person name="Martino E."/>
            <person name="Morin E."/>
            <person name="Grelet G."/>
            <person name="Kuo A."/>
            <person name="Kohler A."/>
            <person name="Daghino S."/>
            <person name="Barry K."/>
            <person name="Choi C."/>
            <person name="Cichocki N."/>
            <person name="Clum A."/>
            <person name="Copeland A."/>
            <person name="Hainaut M."/>
            <person name="Haridas S."/>
            <person name="Labutti K."/>
            <person name="Lindquist E."/>
            <person name="Lipzen A."/>
            <person name="Khouja H.-R."/>
            <person name="Murat C."/>
            <person name="Ohm R."/>
            <person name="Olson A."/>
            <person name="Spatafora J."/>
            <person name="Veneault-Fourrey C."/>
            <person name="Henrissat B."/>
            <person name="Grigoriev I."/>
            <person name="Martin F."/>
            <person name="Perotto S."/>
        </authorList>
    </citation>
    <scope>NUCLEOTIDE SEQUENCE [LARGE SCALE GENOMIC DNA]</scope>
    <source>
        <strain evidence="8 9">F</strain>
    </source>
</reference>
<dbReference type="SMART" id="SM00717">
    <property type="entry name" value="SANT"/>
    <property type="match status" value="2"/>
</dbReference>
<dbReference type="GO" id="GO:0045944">
    <property type="term" value="P:positive regulation of transcription by RNA polymerase II"/>
    <property type="evidence" value="ECO:0007669"/>
    <property type="project" value="TreeGrafter"/>
</dbReference>
<dbReference type="SUPFAM" id="SSF46689">
    <property type="entry name" value="Homeodomain-like"/>
    <property type="match status" value="1"/>
</dbReference>
<accession>A0A2J6R695</accession>
<evidence type="ECO:0000256" key="2">
    <source>
        <dbReference type="ARBA" id="ARBA00022737"/>
    </source>
</evidence>
<dbReference type="PANTHER" id="PTHR45614:SF25">
    <property type="entry name" value="MYB PROTEIN"/>
    <property type="match status" value="1"/>
</dbReference>
<keyword evidence="3" id="KW-0238">DNA-binding</keyword>
<dbReference type="AlphaFoldDB" id="A0A2J6R695"/>
<gene>
    <name evidence="8" type="ORF">L207DRAFT_396108</name>
</gene>
<evidence type="ECO:0008006" key="10">
    <source>
        <dbReference type="Google" id="ProtNLM"/>
    </source>
</evidence>
<dbReference type="Pfam" id="PF13921">
    <property type="entry name" value="Myb_DNA-bind_6"/>
    <property type="match status" value="1"/>
</dbReference>
<name>A0A2J6R695_HYAVF</name>
<dbReference type="GO" id="GO:0032875">
    <property type="term" value="P:regulation of DNA endoreduplication"/>
    <property type="evidence" value="ECO:0007669"/>
    <property type="project" value="UniProtKB-ARBA"/>
</dbReference>
<evidence type="ECO:0000313" key="8">
    <source>
        <dbReference type="EMBL" id="PMD34040.1"/>
    </source>
</evidence>
<dbReference type="InterPro" id="IPR001005">
    <property type="entry name" value="SANT/Myb"/>
</dbReference>
<dbReference type="GO" id="GO:0033993">
    <property type="term" value="P:response to lipid"/>
    <property type="evidence" value="ECO:0007669"/>
    <property type="project" value="UniProtKB-ARBA"/>
</dbReference>
<dbReference type="CDD" id="cd00167">
    <property type="entry name" value="SANT"/>
    <property type="match status" value="2"/>
</dbReference>
<feature type="domain" description="HTH myb-type" evidence="7">
    <location>
        <begin position="1"/>
        <end position="55"/>
    </location>
</feature>
<protein>
    <recommendedName>
        <fullName evidence="10">Homeodomain-like protein</fullName>
    </recommendedName>
</protein>
<feature type="domain" description="Myb-like" evidence="6">
    <location>
        <begin position="1"/>
        <end position="51"/>
    </location>
</feature>
<organism evidence="8 9">
    <name type="scientific">Hyaloscypha variabilis (strain UAMH 11265 / GT02V1 / F)</name>
    <name type="common">Meliniomyces variabilis</name>
    <dbReference type="NCBI Taxonomy" id="1149755"/>
    <lineage>
        <taxon>Eukaryota</taxon>
        <taxon>Fungi</taxon>
        <taxon>Dikarya</taxon>
        <taxon>Ascomycota</taxon>
        <taxon>Pezizomycotina</taxon>
        <taxon>Leotiomycetes</taxon>
        <taxon>Helotiales</taxon>
        <taxon>Hyaloscyphaceae</taxon>
        <taxon>Hyaloscypha</taxon>
        <taxon>Hyaloscypha variabilis</taxon>
    </lineage>
</organism>
<dbReference type="GO" id="GO:0005634">
    <property type="term" value="C:nucleus"/>
    <property type="evidence" value="ECO:0007669"/>
    <property type="project" value="UniProtKB-SubCell"/>
</dbReference>
<evidence type="ECO:0000256" key="3">
    <source>
        <dbReference type="ARBA" id="ARBA00023125"/>
    </source>
</evidence>
<dbReference type="InterPro" id="IPR009057">
    <property type="entry name" value="Homeodomain-like_sf"/>
</dbReference>
<dbReference type="EMBL" id="KZ613954">
    <property type="protein sequence ID" value="PMD34040.1"/>
    <property type="molecule type" value="Genomic_DNA"/>
</dbReference>